<dbReference type="Gene3D" id="1.10.10.2910">
    <property type="match status" value="1"/>
</dbReference>
<dbReference type="Gene3D" id="1.10.260.40">
    <property type="entry name" value="lambda repressor-like DNA-binding domains"/>
    <property type="match status" value="1"/>
</dbReference>
<dbReference type="OrthoDB" id="9796786at2"/>
<evidence type="ECO:0000256" key="1">
    <source>
        <dbReference type="ARBA" id="ARBA00007227"/>
    </source>
</evidence>
<evidence type="ECO:0000313" key="3">
    <source>
        <dbReference type="EMBL" id="TWB04672.1"/>
    </source>
</evidence>
<comment type="caution">
    <text evidence="3">The sequence shown here is derived from an EMBL/GenBank/DDBJ whole genome shotgun (WGS) entry which is preliminary data.</text>
</comment>
<dbReference type="InterPro" id="IPR052345">
    <property type="entry name" value="Rad_response_metalloprotease"/>
</dbReference>
<gene>
    <name evidence="3" type="ORF">FBZ96_1021152</name>
</gene>
<dbReference type="InterPro" id="IPR001387">
    <property type="entry name" value="Cro/C1-type_HTH"/>
</dbReference>
<organism evidence="3 4">
    <name type="scientific">Bradyrhizobium stylosanthis</name>
    <dbReference type="NCBI Taxonomy" id="1803665"/>
    <lineage>
        <taxon>Bacteria</taxon>
        <taxon>Pseudomonadati</taxon>
        <taxon>Pseudomonadota</taxon>
        <taxon>Alphaproteobacteria</taxon>
        <taxon>Hyphomicrobiales</taxon>
        <taxon>Nitrobacteraceae</taxon>
        <taxon>Bradyrhizobium</taxon>
    </lineage>
</organism>
<evidence type="ECO:0000259" key="2">
    <source>
        <dbReference type="PROSITE" id="PS50943"/>
    </source>
</evidence>
<dbReference type="Pfam" id="PF01381">
    <property type="entry name" value="HTH_3"/>
    <property type="match status" value="1"/>
</dbReference>
<dbReference type="CDD" id="cd00093">
    <property type="entry name" value="HTH_XRE"/>
    <property type="match status" value="1"/>
</dbReference>
<dbReference type="Proteomes" id="UP000319949">
    <property type="component" value="Unassembled WGS sequence"/>
</dbReference>
<dbReference type="PANTHER" id="PTHR43236">
    <property type="entry name" value="ANTITOXIN HIGA1"/>
    <property type="match status" value="1"/>
</dbReference>
<protein>
    <submittedName>
        <fullName evidence="3">Zn-dependent peptidase ImmA (M78 family)</fullName>
    </submittedName>
</protein>
<name>A0A560E5M7_9BRAD</name>
<dbReference type="EMBL" id="VITK01000002">
    <property type="protein sequence ID" value="TWB04672.1"/>
    <property type="molecule type" value="Genomic_DNA"/>
</dbReference>
<evidence type="ECO:0000313" key="4">
    <source>
        <dbReference type="Proteomes" id="UP000319949"/>
    </source>
</evidence>
<dbReference type="InterPro" id="IPR010982">
    <property type="entry name" value="Lambda_DNA-bd_dom_sf"/>
</dbReference>
<dbReference type="RefSeq" id="WP_145659871.1">
    <property type="nucleotide sequence ID" value="NZ_VITK01000002.1"/>
</dbReference>
<dbReference type="SMART" id="SM00530">
    <property type="entry name" value="HTH_XRE"/>
    <property type="match status" value="1"/>
</dbReference>
<dbReference type="GO" id="GO:0003677">
    <property type="term" value="F:DNA binding"/>
    <property type="evidence" value="ECO:0007669"/>
    <property type="project" value="InterPro"/>
</dbReference>
<reference evidence="3 4" key="1">
    <citation type="submission" date="2019-06" db="EMBL/GenBank/DDBJ databases">
        <title>Genomic Encyclopedia of Type Strains, Phase IV (KMG-V): Genome sequencing to study the core and pangenomes of soil and plant-associated prokaryotes.</title>
        <authorList>
            <person name="Whitman W."/>
        </authorList>
    </citation>
    <scope>NUCLEOTIDE SEQUENCE [LARGE SCALE GENOMIC DNA]</scope>
    <source>
        <strain evidence="3 4">BR 510</strain>
    </source>
</reference>
<accession>A0A560E5M7</accession>
<dbReference type="SUPFAM" id="SSF47413">
    <property type="entry name" value="lambda repressor-like DNA-binding domains"/>
    <property type="match status" value="1"/>
</dbReference>
<comment type="similarity">
    <text evidence="1">Belongs to the short-chain fatty acyl-CoA assimilation regulator (ScfR) family.</text>
</comment>
<dbReference type="PANTHER" id="PTHR43236:SF2">
    <property type="entry name" value="BLL0069 PROTEIN"/>
    <property type="match status" value="1"/>
</dbReference>
<dbReference type="InterPro" id="IPR010359">
    <property type="entry name" value="IrrE_HExxH"/>
</dbReference>
<proteinExistence type="inferred from homology"/>
<sequence length="386" mass="43123">MTVMPVRPDLIIWAREHRGLQLQEAADLLGITAAELQQLEQGGKPLQLTMFRKLSSALRIPQATLLRRTRPNVQPLPRDFRSIAGRGALVGLQTRFAIDYARTIAANVMELVESGIGPTTPVLPHLTRGEDAAEAGERERERLGIPVINQMAWPTKDAFNNWRALIERTGCFVLLQKFDVKECKGFALYDDQNTPIIMISKAEEFDPAKTFTLIHEYCHLLLREPGISDQNREDPVEAFCNKFAAAFLIPRAALRAVLPYWPTAPIEWSRHDLREWARQLKVSQQALALRLEEVGIAPRGYYSRIVAGQDKTAKPKTPGGNYVSTNAFEMGNRYALAVLNAEARGDIPAAEAAEMVQLAPQHFEQVREQADRRFEFAGAVGGGVPH</sequence>
<dbReference type="PROSITE" id="PS50943">
    <property type="entry name" value="HTH_CROC1"/>
    <property type="match status" value="1"/>
</dbReference>
<feature type="domain" description="HTH cro/C1-type" evidence="2">
    <location>
        <begin position="14"/>
        <end position="65"/>
    </location>
</feature>
<dbReference type="Pfam" id="PF06114">
    <property type="entry name" value="Peptidase_M78"/>
    <property type="match status" value="1"/>
</dbReference>
<keyword evidence="4" id="KW-1185">Reference proteome</keyword>
<dbReference type="AlphaFoldDB" id="A0A560E5M7"/>